<keyword evidence="3" id="KW-1185">Reference proteome</keyword>
<dbReference type="InterPro" id="IPR011044">
    <property type="entry name" value="Quino_amine_DH_bsu"/>
</dbReference>
<name>A0A1I0DK64_9BACT</name>
<proteinExistence type="predicted"/>
<evidence type="ECO:0000313" key="3">
    <source>
        <dbReference type="Proteomes" id="UP000199181"/>
    </source>
</evidence>
<dbReference type="Gene3D" id="2.130.10.10">
    <property type="entry name" value="YVTN repeat-like/Quinoprotein amine dehydrogenase"/>
    <property type="match status" value="2"/>
</dbReference>
<dbReference type="AlphaFoldDB" id="A0A1I0DK64"/>
<dbReference type="InterPro" id="IPR015943">
    <property type="entry name" value="WD40/YVTN_repeat-like_dom_sf"/>
</dbReference>
<reference evidence="3" key="1">
    <citation type="submission" date="2016-10" db="EMBL/GenBank/DDBJ databases">
        <authorList>
            <person name="Varghese N."/>
            <person name="Submissions S."/>
        </authorList>
    </citation>
    <scope>NUCLEOTIDE SEQUENCE [LARGE SCALE GENOMIC DNA]</scope>
    <source>
        <strain evidence="3">DSM 16858</strain>
    </source>
</reference>
<dbReference type="Proteomes" id="UP000199181">
    <property type="component" value="Unassembled WGS sequence"/>
</dbReference>
<evidence type="ECO:0000313" key="2">
    <source>
        <dbReference type="EMBL" id="SET32548.1"/>
    </source>
</evidence>
<gene>
    <name evidence="2" type="ORF">SAMN05443639_102563</name>
</gene>
<dbReference type="SUPFAM" id="SSF50969">
    <property type="entry name" value="YVTN repeat-like/Quinoprotein amine dehydrogenase"/>
    <property type="match status" value="1"/>
</dbReference>
<dbReference type="PANTHER" id="PTHR19879:SF9">
    <property type="entry name" value="TRANSCRIPTION INITIATION FACTOR TFIID SUBUNIT 5"/>
    <property type="match status" value="1"/>
</dbReference>
<evidence type="ECO:0000256" key="1">
    <source>
        <dbReference type="SAM" id="SignalP"/>
    </source>
</evidence>
<organism evidence="2 3">
    <name type="scientific">Stigmatella erecta</name>
    <dbReference type="NCBI Taxonomy" id="83460"/>
    <lineage>
        <taxon>Bacteria</taxon>
        <taxon>Pseudomonadati</taxon>
        <taxon>Myxococcota</taxon>
        <taxon>Myxococcia</taxon>
        <taxon>Myxococcales</taxon>
        <taxon>Cystobacterineae</taxon>
        <taxon>Archangiaceae</taxon>
        <taxon>Stigmatella</taxon>
    </lineage>
</organism>
<feature type="signal peptide" evidence="1">
    <location>
        <begin position="1"/>
        <end position="25"/>
    </location>
</feature>
<accession>A0A1I0DK64</accession>
<evidence type="ECO:0008006" key="4">
    <source>
        <dbReference type="Google" id="ProtNLM"/>
    </source>
</evidence>
<dbReference type="PANTHER" id="PTHR19879">
    <property type="entry name" value="TRANSCRIPTION INITIATION FACTOR TFIID"/>
    <property type="match status" value="1"/>
</dbReference>
<dbReference type="EMBL" id="FOIJ01000002">
    <property type="protein sequence ID" value="SET32548.1"/>
    <property type="molecule type" value="Genomic_DNA"/>
</dbReference>
<feature type="chain" id="PRO_5011709543" description="WD40 repeat domain-containing protein" evidence="1">
    <location>
        <begin position="26"/>
        <end position="320"/>
    </location>
</feature>
<keyword evidence="1" id="KW-0732">Signal</keyword>
<dbReference type="RefSeq" id="WP_245767205.1">
    <property type="nucleotide sequence ID" value="NZ_FOIJ01000002.1"/>
</dbReference>
<protein>
    <recommendedName>
        <fullName evidence="4">WD40 repeat domain-containing protein</fullName>
    </recommendedName>
</protein>
<sequence>MKPRLRASRALPALLLLLMGPPSGAEPRHRVIPIEYDFTGASFSPDERQLALVSESNVTLYDVATGKKGRTFEMKVDSVSSPATFSADGKLLAASCTMMRSTLFEQICVWRTATGKLLPGWGGLPEMVKADDVAFAPGAQELVTSADGDITVSHLTVEKERAFAGEAFGLPLKGGWIAVAHKDGAISVNQLATGKPLRTLEGTNPATEFTVDPQGKWVAGWVGGSSITLYNAATGARAGEVSPGPMALSSVVFLAHGRQLATVDAGQVRLWAVPSGSLTATIPYDGELLALSPQGRWLVTRKPQQPELHLVPAAATQTAP</sequence>